<gene>
    <name evidence="2" type="ORF">EGO53_05810</name>
</gene>
<name>A0A515CT28_SERLI</name>
<accession>A0A515CT28</accession>
<sequence length="299" mass="28203">MAKNEFLPFGVAANANVLSNSDYQALPARIAGFSSGVAKSEELNSAWRQASVIASVLAQFIADKTGQDVLDNGDLVTLGENLNSAILIAGTGRLLNTQSFRVSGIYTPTPGTKKIRITMTGGGGGGGGCQAASSAETYSGAGGGAGGTIITTFQLTGATNYSVIIGAGGPGGNGAANGSDGGATTFGALVATGGGGAGKSSVSNTAGGNGGVPLTGDIRIAGGYGNDGQSGTLFLTANGGASYFGGGGRSGAGAGTGGGGVNGSAPGSGGGGAYDPAYSGLSGRGGNGAAGIVIIEELS</sequence>
<dbReference type="AlphaFoldDB" id="A0A515CT28"/>
<dbReference type="RefSeq" id="WP_142814910.1">
    <property type="nucleotide sequence ID" value="NZ_CP033893.1"/>
</dbReference>
<reference evidence="2 3" key="1">
    <citation type="submission" date="2018-11" db="EMBL/GenBank/DDBJ databases">
        <title>The first complete genome of Serratia liquefaciens isolated from metalophyte plant revel distinctness adaptive mechanisms in an extreme habitat.</title>
        <authorList>
            <person name="Caneschi W.L."/>
            <person name="Sanchez A.B."/>
            <person name="Felestrino E.B."/>
            <person name="Assis R.A.B."/>
            <person name="Lemes C.G.C."/>
            <person name="Cordeiro I.F."/>
            <person name="Fonseca N.P."/>
            <person name="Villa M."/>
            <person name="Vieira I.T."/>
            <person name="Moraes L.A."/>
            <person name="Kamino L.H.Y."/>
            <person name="do Carmo F."/>
            <person name="Garcia C.M."/>
            <person name="Almeida N.F."/>
            <person name="Silva R.S."/>
            <person name="Ferro J.A."/>
            <person name="Ferro M.I.T."/>
            <person name="Varani A.M."/>
            <person name="Ferreira R.M."/>
            <person name="dos Santos V.L."/>
            <person name="Silva U.C."/>
            <person name="Setubal J.C."/>
            <person name="Moreira L.M."/>
        </authorList>
    </citation>
    <scope>NUCLEOTIDE SEQUENCE [LARGE SCALE GENOMIC DNA]</scope>
    <source>
        <strain evidence="2 3">FG3</strain>
    </source>
</reference>
<proteinExistence type="predicted"/>
<organism evidence="2 3">
    <name type="scientific">Serratia liquefaciens</name>
    <dbReference type="NCBI Taxonomy" id="614"/>
    <lineage>
        <taxon>Bacteria</taxon>
        <taxon>Pseudomonadati</taxon>
        <taxon>Pseudomonadota</taxon>
        <taxon>Gammaproteobacteria</taxon>
        <taxon>Enterobacterales</taxon>
        <taxon>Yersiniaceae</taxon>
        <taxon>Serratia</taxon>
    </lineage>
</organism>
<dbReference type="InterPro" id="IPR049304">
    <property type="entry name" value="Gly_rich_dom"/>
</dbReference>
<protein>
    <recommendedName>
        <fullName evidence="1">Glycine-rich domain-containing protein</fullName>
    </recommendedName>
</protein>
<evidence type="ECO:0000313" key="3">
    <source>
        <dbReference type="Proteomes" id="UP000317572"/>
    </source>
</evidence>
<feature type="domain" description="Glycine-rich" evidence="1">
    <location>
        <begin position="105"/>
        <end position="296"/>
    </location>
</feature>
<dbReference type="Proteomes" id="UP000317572">
    <property type="component" value="Chromosome"/>
</dbReference>
<evidence type="ECO:0000313" key="2">
    <source>
        <dbReference type="EMBL" id="QDL31325.1"/>
    </source>
</evidence>
<dbReference type="Pfam" id="PF21722">
    <property type="entry name" value="Gly_rich_2"/>
    <property type="match status" value="1"/>
</dbReference>
<dbReference type="EMBL" id="CP033893">
    <property type="protein sequence ID" value="QDL31325.1"/>
    <property type="molecule type" value="Genomic_DNA"/>
</dbReference>
<evidence type="ECO:0000259" key="1">
    <source>
        <dbReference type="Pfam" id="PF21722"/>
    </source>
</evidence>